<comment type="subcellular location">
    <subcellularLocation>
        <location evidence="1 8">Cell membrane</location>
        <topology evidence="1 8">Multi-pass membrane protein</topology>
    </subcellularLocation>
</comment>
<keyword evidence="10" id="KW-1185">Reference proteome</keyword>
<protein>
    <recommendedName>
        <fullName evidence="8">Gustatory receptor</fullName>
    </recommendedName>
</protein>
<feature type="transmembrane region" description="Helical" evidence="8">
    <location>
        <begin position="305"/>
        <end position="323"/>
    </location>
</feature>
<dbReference type="GO" id="GO:0030424">
    <property type="term" value="C:axon"/>
    <property type="evidence" value="ECO:0007669"/>
    <property type="project" value="TreeGrafter"/>
</dbReference>
<comment type="similarity">
    <text evidence="8">Belongs to the insect chemoreceptor superfamily. Gustatory receptor (GR) family.</text>
</comment>
<keyword evidence="6 8" id="KW-0675">Receptor</keyword>
<keyword evidence="2 8" id="KW-1003">Cell membrane</keyword>
<dbReference type="GO" id="GO:0005886">
    <property type="term" value="C:plasma membrane"/>
    <property type="evidence" value="ECO:0007669"/>
    <property type="project" value="UniProtKB-SubCell"/>
</dbReference>
<comment type="caution">
    <text evidence="8">Lacks conserved residue(s) required for the propagation of feature annotation.</text>
</comment>
<gene>
    <name evidence="9" type="ORF">L798_06242</name>
</gene>
<evidence type="ECO:0000313" key="9">
    <source>
        <dbReference type="EMBL" id="KDR19188.1"/>
    </source>
</evidence>
<dbReference type="STRING" id="136037.A0A067RIQ1"/>
<dbReference type="Pfam" id="PF08395">
    <property type="entry name" value="7tm_7"/>
    <property type="match status" value="1"/>
</dbReference>
<sequence length="444" mass="50378">MAHVTTITAVLNGSVLQGLYVKSESNMNIENEKIRKNFAGEPWVVPLHAQNHPETTRRRSSQRSPGLQADLMPILQLIRMMGILPINFQPNGEVDFKLLSWITLYSVLIQGIIVVTTVITLKERLGKLADDSADFKENVLEISCSLCFFPAFLGLINHLPESGKKARFFKDWGNLEREFRRVADRDLLIWLGRKMRMKIVKSCVVTVAFTAILLLLQRGYTWWQAVIFTYCSLLNNLMIDFWVLTSDAFILTVEEIESALTESLSKKHRATTTCRVADYGVLWRHLSKQVQDLGNAMGYTYGGQVMLYFTLQLIGTYGFMSRIQQAEEVTTVGFLISAFIATWLTYVFCNAADRATKFVGREFQEKLRNLLNVSTSMDAETKAELRTFLETVIAYPPEINLCGFVQVNRGLQTSLISSIVTYLVVLAQFQSNLVSDDETNNRTN</sequence>
<dbReference type="InParanoid" id="A0A067RIQ1"/>
<proteinExistence type="inferred from homology"/>
<evidence type="ECO:0000256" key="6">
    <source>
        <dbReference type="ARBA" id="ARBA00023170"/>
    </source>
</evidence>
<organism evidence="9 10">
    <name type="scientific">Zootermopsis nevadensis</name>
    <name type="common">Dampwood termite</name>
    <dbReference type="NCBI Taxonomy" id="136037"/>
    <lineage>
        <taxon>Eukaryota</taxon>
        <taxon>Metazoa</taxon>
        <taxon>Ecdysozoa</taxon>
        <taxon>Arthropoda</taxon>
        <taxon>Hexapoda</taxon>
        <taxon>Insecta</taxon>
        <taxon>Pterygota</taxon>
        <taxon>Neoptera</taxon>
        <taxon>Polyneoptera</taxon>
        <taxon>Dictyoptera</taxon>
        <taxon>Blattodea</taxon>
        <taxon>Blattoidea</taxon>
        <taxon>Termitoidae</taxon>
        <taxon>Termopsidae</taxon>
        <taxon>Zootermopsis</taxon>
    </lineage>
</organism>
<keyword evidence="5 8" id="KW-0472">Membrane</keyword>
<dbReference type="GO" id="GO:0007165">
    <property type="term" value="P:signal transduction"/>
    <property type="evidence" value="ECO:0007669"/>
    <property type="project" value="UniProtKB-KW"/>
</dbReference>
<dbReference type="GO" id="GO:0050909">
    <property type="term" value="P:sensory perception of taste"/>
    <property type="evidence" value="ECO:0007669"/>
    <property type="project" value="InterPro"/>
</dbReference>
<evidence type="ECO:0000256" key="5">
    <source>
        <dbReference type="ARBA" id="ARBA00023136"/>
    </source>
</evidence>
<dbReference type="GO" id="GO:0043025">
    <property type="term" value="C:neuronal cell body"/>
    <property type="evidence" value="ECO:0007669"/>
    <property type="project" value="TreeGrafter"/>
</dbReference>
<keyword evidence="3 8" id="KW-0812">Transmembrane</keyword>
<dbReference type="AlphaFoldDB" id="A0A067RIQ1"/>
<name>A0A067RIQ1_ZOONE</name>
<feature type="transmembrane region" description="Helical" evidence="8">
    <location>
        <begin position="329"/>
        <end position="349"/>
    </location>
</feature>
<dbReference type="InterPro" id="IPR013604">
    <property type="entry name" value="7TM_chemorcpt"/>
</dbReference>
<feature type="transmembrane region" description="Helical" evidence="8">
    <location>
        <begin position="199"/>
        <end position="216"/>
    </location>
</feature>
<evidence type="ECO:0000256" key="4">
    <source>
        <dbReference type="ARBA" id="ARBA00022989"/>
    </source>
</evidence>
<evidence type="ECO:0000256" key="1">
    <source>
        <dbReference type="ARBA" id="ARBA00004651"/>
    </source>
</evidence>
<feature type="transmembrane region" description="Helical" evidence="8">
    <location>
        <begin position="98"/>
        <end position="121"/>
    </location>
</feature>
<keyword evidence="7 8" id="KW-0807">Transducer</keyword>
<comment type="function">
    <text evidence="8">Gustatory receptor which mediates acceptance or avoidance behavior, depending on its substrates.</text>
</comment>
<dbReference type="Proteomes" id="UP000027135">
    <property type="component" value="Unassembled WGS sequence"/>
</dbReference>
<dbReference type="PANTHER" id="PTHR21143">
    <property type="entry name" value="INVERTEBRATE GUSTATORY RECEPTOR"/>
    <property type="match status" value="1"/>
</dbReference>
<accession>A0A067RIQ1</accession>
<evidence type="ECO:0000256" key="7">
    <source>
        <dbReference type="ARBA" id="ARBA00023224"/>
    </source>
</evidence>
<feature type="transmembrane region" description="Helical" evidence="8">
    <location>
        <begin position="222"/>
        <end position="244"/>
    </location>
</feature>
<keyword evidence="4 8" id="KW-1133">Transmembrane helix</keyword>
<dbReference type="GO" id="GO:0030425">
    <property type="term" value="C:dendrite"/>
    <property type="evidence" value="ECO:0007669"/>
    <property type="project" value="TreeGrafter"/>
</dbReference>
<evidence type="ECO:0000256" key="2">
    <source>
        <dbReference type="ARBA" id="ARBA00022475"/>
    </source>
</evidence>
<dbReference type="PANTHER" id="PTHR21143:SF121">
    <property type="entry name" value="GUSTATORY AND ODORANT RECEPTOR 21A"/>
    <property type="match status" value="1"/>
</dbReference>
<evidence type="ECO:0000256" key="8">
    <source>
        <dbReference type="RuleBase" id="RU363108"/>
    </source>
</evidence>
<reference evidence="9 10" key="1">
    <citation type="journal article" date="2014" name="Nat. Commun.">
        <title>Molecular traces of alternative social organization in a termite genome.</title>
        <authorList>
            <person name="Terrapon N."/>
            <person name="Li C."/>
            <person name="Robertson H.M."/>
            <person name="Ji L."/>
            <person name="Meng X."/>
            <person name="Booth W."/>
            <person name="Chen Z."/>
            <person name="Childers C.P."/>
            <person name="Glastad K.M."/>
            <person name="Gokhale K."/>
            <person name="Gowin J."/>
            <person name="Gronenberg W."/>
            <person name="Hermansen R.A."/>
            <person name="Hu H."/>
            <person name="Hunt B.G."/>
            <person name="Huylmans A.K."/>
            <person name="Khalil S.M."/>
            <person name="Mitchell R.D."/>
            <person name="Munoz-Torres M.C."/>
            <person name="Mustard J.A."/>
            <person name="Pan H."/>
            <person name="Reese J.T."/>
            <person name="Scharf M.E."/>
            <person name="Sun F."/>
            <person name="Vogel H."/>
            <person name="Xiao J."/>
            <person name="Yang W."/>
            <person name="Yang Z."/>
            <person name="Yang Z."/>
            <person name="Zhou J."/>
            <person name="Zhu J."/>
            <person name="Brent C.S."/>
            <person name="Elsik C.G."/>
            <person name="Goodisman M.A."/>
            <person name="Liberles D.A."/>
            <person name="Roe R.M."/>
            <person name="Vargo E.L."/>
            <person name="Vilcinskas A."/>
            <person name="Wang J."/>
            <person name="Bornberg-Bauer E."/>
            <person name="Korb J."/>
            <person name="Zhang G."/>
            <person name="Liebig J."/>
        </authorList>
    </citation>
    <scope>NUCLEOTIDE SEQUENCE [LARGE SCALE GENOMIC DNA]</scope>
    <source>
        <tissue evidence="9">Whole organism</tissue>
    </source>
</reference>
<evidence type="ECO:0000256" key="3">
    <source>
        <dbReference type="ARBA" id="ARBA00022692"/>
    </source>
</evidence>
<evidence type="ECO:0000313" key="10">
    <source>
        <dbReference type="Proteomes" id="UP000027135"/>
    </source>
</evidence>
<dbReference type="EMBL" id="KK852657">
    <property type="protein sequence ID" value="KDR19188.1"/>
    <property type="molecule type" value="Genomic_DNA"/>
</dbReference>